<evidence type="ECO:0000313" key="3">
    <source>
        <dbReference type="Proteomes" id="UP000271162"/>
    </source>
</evidence>
<proteinExistence type="predicted"/>
<evidence type="ECO:0000256" key="1">
    <source>
        <dbReference type="SAM" id="MobiDB-lite"/>
    </source>
</evidence>
<evidence type="ECO:0000313" key="2">
    <source>
        <dbReference type="EMBL" id="VDL72754.1"/>
    </source>
</evidence>
<evidence type="ECO:0000313" key="4">
    <source>
        <dbReference type="WBParaSite" id="NBR_0000916401-mRNA-1"/>
    </source>
</evidence>
<sequence>MEDAHQSFQECAGSTALALTLEANENPFVEFLKGREDKARLCTDRLLSDSMDFEALQRLVYEDSRECFQHLPKSRHTYRNMSRDCKWEPAPVAQLTEEELPTCLETLQKERKRCETFLECCPDHIRCGERMNAVSMAYQHAKMKAEELVERLLLCIGSLEPQTVLEIAGMRVDRLRFRTPGLPFYKPDRNTEERITRRLSLMSYAALDQKKDRFIRRFQTAREKLMDEKALRIPQSTAISSETSPITSEQRVAIVRNLFKDAKESDLAVYASLIAEGNFARLAELEKEKNTAAVGGSMKHIRDATLLSKDQKAIDFLIPSAVMETARREQAQQLLLEQLPVVVTTATPIKSNKLQRSVKSKDTRMDRKSSQKFNSLTHELRTTAAAADGDQKSLKTNDNNKKIPLDKSKTVSVSPAKPRPTTQSTSIVVHKEGNHKNKELLTDDLEGSAIEPSSAVTPPMERSDESSEDGNTLDENSSLLSEDDAERSQPKSEFKEEVKTAGGKTSKPVKTNKKGTHKSRKQQKKVDEKLSVVQKEKLGRSSGGLNSENVEETELDGEHVDSERTSEETTEASTEDEAADDTVAVKTKHGVSVAKGEKSEASAKREITQEDEIKHQLSTKGEKKTHQLEGVSGDLQKRIHEESRRARTCVRFASCVETIRDYEDQCELRFSRDYLTHGIEDNDVLRLLNGSSLSGGSLPHRACLRSVKHLLVTQRSLRKTCLELGFDRSRMTSDEIVRCEKSLPSTEPIDNFLYKNHYRSEQNRLICHAHLTDLKQMCNSLAGCCTLAIKSCDEQLKASPLQERLNEISERLIRQHRDCEKTMMDTLKIFRNLETRRKRASVASETGRNYAILITRDRP</sequence>
<feature type="compositionally biased region" description="Basic and acidic residues" evidence="1">
    <location>
        <begin position="595"/>
        <end position="625"/>
    </location>
</feature>
<gene>
    <name evidence="2" type="ORF">NBR_LOCUS9165</name>
</gene>
<feature type="compositionally biased region" description="Basic and acidic residues" evidence="1">
    <location>
        <begin position="429"/>
        <end position="441"/>
    </location>
</feature>
<dbReference type="OMA" id="TRCGERM"/>
<reference evidence="4" key="1">
    <citation type="submission" date="2016-04" db="UniProtKB">
        <authorList>
            <consortium name="WormBaseParasite"/>
        </authorList>
    </citation>
    <scope>IDENTIFICATION</scope>
</reference>
<feature type="compositionally biased region" description="Basic residues" evidence="1">
    <location>
        <begin position="510"/>
        <end position="523"/>
    </location>
</feature>
<dbReference type="EMBL" id="UYSL01020101">
    <property type="protein sequence ID" value="VDL72754.1"/>
    <property type="molecule type" value="Genomic_DNA"/>
</dbReference>
<feature type="compositionally biased region" description="Acidic residues" evidence="1">
    <location>
        <begin position="568"/>
        <end position="580"/>
    </location>
</feature>
<feature type="compositionally biased region" description="Basic and acidic residues" evidence="1">
    <location>
        <begin position="486"/>
        <end position="499"/>
    </location>
</feature>
<feature type="region of interest" description="Disordered" evidence="1">
    <location>
        <begin position="353"/>
        <end position="625"/>
    </location>
</feature>
<feature type="compositionally biased region" description="Basic and acidic residues" evidence="1">
    <location>
        <begin position="389"/>
        <end position="409"/>
    </location>
</feature>
<feature type="compositionally biased region" description="Basic and acidic residues" evidence="1">
    <location>
        <begin position="359"/>
        <end position="369"/>
    </location>
</feature>
<protein>
    <submittedName>
        <fullName evidence="2 4">Uncharacterized protein</fullName>
    </submittedName>
</protein>
<dbReference type="AlphaFoldDB" id="A0A158QYX8"/>
<feature type="compositionally biased region" description="Basic and acidic residues" evidence="1">
    <location>
        <begin position="524"/>
        <end position="539"/>
    </location>
</feature>
<accession>A0A158QYX8</accession>
<dbReference type="Proteomes" id="UP000271162">
    <property type="component" value="Unassembled WGS sequence"/>
</dbReference>
<name>A0A158QYX8_NIPBR</name>
<dbReference type="WBParaSite" id="NBR_0000916401-mRNA-1">
    <property type="protein sequence ID" value="NBR_0000916401-mRNA-1"/>
    <property type="gene ID" value="NBR_0000916401"/>
</dbReference>
<keyword evidence="3" id="KW-1185">Reference proteome</keyword>
<organism evidence="4">
    <name type="scientific">Nippostrongylus brasiliensis</name>
    <name type="common">Rat hookworm</name>
    <dbReference type="NCBI Taxonomy" id="27835"/>
    <lineage>
        <taxon>Eukaryota</taxon>
        <taxon>Metazoa</taxon>
        <taxon>Ecdysozoa</taxon>
        <taxon>Nematoda</taxon>
        <taxon>Chromadorea</taxon>
        <taxon>Rhabditida</taxon>
        <taxon>Rhabditina</taxon>
        <taxon>Rhabditomorpha</taxon>
        <taxon>Strongyloidea</taxon>
        <taxon>Heligmosomidae</taxon>
        <taxon>Nippostrongylus</taxon>
    </lineage>
</organism>
<reference evidence="2 3" key="2">
    <citation type="submission" date="2018-11" db="EMBL/GenBank/DDBJ databases">
        <authorList>
            <consortium name="Pathogen Informatics"/>
        </authorList>
    </citation>
    <scope>NUCLEOTIDE SEQUENCE [LARGE SCALE GENOMIC DNA]</scope>
</reference>
<feature type="compositionally biased region" description="Basic and acidic residues" evidence="1">
    <location>
        <begin position="556"/>
        <end position="567"/>
    </location>
</feature>